<dbReference type="InterPro" id="IPR009739">
    <property type="entry name" value="LprI-like_N"/>
</dbReference>
<accession>A0ABU9HC21</accession>
<proteinExistence type="predicted"/>
<evidence type="ECO:0000259" key="1">
    <source>
        <dbReference type="Pfam" id="PF07007"/>
    </source>
</evidence>
<organism evidence="2 3">
    <name type="scientific">Psychromonas arctica</name>
    <dbReference type="NCBI Taxonomy" id="168275"/>
    <lineage>
        <taxon>Bacteria</taxon>
        <taxon>Pseudomonadati</taxon>
        <taxon>Pseudomonadota</taxon>
        <taxon>Gammaproteobacteria</taxon>
        <taxon>Alteromonadales</taxon>
        <taxon>Psychromonadaceae</taxon>
        <taxon>Psychromonas</taxon>
    </lineage>
</organism>
<dbReference type="Gene3D" id="1.20.1270.180">
    <property type="match status" value="1"/>
</dbReference>
<name>A0ABU9HC21_9GAMM</name>
<dbReference type="Proteomes" id="UP001366060">
    <property type="component" value="Unassembled WGS sequence"/>
</dbReference>
<dbReference type="RefSeq" id="WP_341628001.1">
    <property type="nucleotide sequence ID" value="NZ_JBAKBA010000020.1"/>
</dbReference>
<keyword evidence="3" id="KW-1185">Reference proteome</keyword>
<dbReference type="EMBL" id="JBAKBA010000020">
    <property type="protein sequence ID" value="MEL0659448.1"/>
    <property type="molecule type" value="Genomic_DNA"/>
</dbReference>
<comment type="caution">
    <text evidence="2">The sequence shown here is derived from an EMBL/GenBank/DDBJ whole genome shotgun (WGS) entry which is preliminary data.</text>
</comment>
<sequence length="135" mass="15408">MNKFIFLMFAIYSSFVVSDEIDCNNMISTLDINYCAGVELSKAELEMTAYLAKSKERNSDDKELIAAIDNAQQAWGVYIEAHCSSIYTMWREGSIRGVMSLNCKTKLTKQRTHEIWSNFLTYMDSTPPVLPEPKV</sequence>
<dbReference type="Pfam" id="PF07007">
    <property type="entry name" value="LprI"/>
    <property type="match status" value="1"/>
</dbReference>
<protein>
    <submittedName>
        <fullName evidence="2">Lysozyme inhibitor LprI family protein</fullName>
    </submittedName>
</protein>
<feature type="domain" description="Lysozyme inhibitor LprI-like N-terminal" evidence="1">
    <location>
        <begin position="25"/>
        <end position="114"/>
    </location>
</feature>
<evidence type="ECO:0000313" key="2">
    <source>
        <dbReference type="EMBL" id="MEL0659448.1"/>
    </source>
</evidence>
<gene>
    <name evidence="2" type="ORF">V6255_09895</name>
</gene>
<evidence type="ECO:0000313" key="3">
    <source>
        <dbReference type="Proteomes" id="UP001366060"/>
    </source>
</evidence>
<reference evidence="2 3" key="1">
    <citation type="submission" date="2024-02" db="EMBL/GenBank/DDBJ databases">
        <title>Bacteria isolated from the canopy kelp, Nereocystis luetkeana.</title>
        <authorList>
            <person name="Pfister C.A."/>
            <person name="Younker I.T."/>
            <person name="Light S.H."/>
        </authorList>
    </citation>
    <scope>NUCLEOTIDE SEQUENCE [LARGE SCALE GENOMIC DNA]</scope>
    <source>
        <strain evidence="2 3">TI.2.07</strain>
    </source>
</reference>